<evidence type="ECO:0000256" key="1">
    <source>
        <dbReference type="ARBA" id="ARBA00006432"/>
    </source>
</evidence>
<evidence type="ECO:0000259" key="4">
    <source>
        <dbReference type="Pfam" id="PF13193"/>
    </source>
</evidence>
<keyword evidence="2" id="KW-0436">Ligase</keyword>
<evidence type="ECO:0000256" key="2">
    <source>
        <dbReference type="ARBA" id="ARBA00022598"/>
    </source>
</evidence>
<feature type="domain" description="AMP-binding enzyme C-terminal" evidence="4">
    <location>
        <begin position="445"/>
        <end position="538"/>
    </location>
</feature>
<reference evidence="5" key="1">
    <citation type="submission" date="2022-10" db="EMBL/GenBank/DDBJ databases">
        <title>Culturing micro-colonial fungi from biological soil crusts in the Mojave desert and describing Neophaeococcomyces mojavensis, and introducing the new genera and species Taxawa tesnikishii.</title>
        <authorList>
            <person name="Kurbessoian T."/>
            <person name="Stajich J.E."/>
        </authorList>
    </citation>
    <scope>NUCLEOTIDE SEQUENCE</scope>
    <source>
        <strain evidence="5">TK_35</strain>
    </source>
</reference>
<dbReference type="Proteomes" id="UP001172681">
    <property type="component" value="Unassembled WGS sequence"/>
</dbReference>
<dbReference type="PANTHER" id="PTHR24096:SF149">
    <property type="entry name" value="AMP-BINDING DOMAIN-CONTAINING PROTEIN-RELATED"/>
    <property type="match status" value="1"/>
</dbReference>
<protein>
    <recommendedName>
        <fullName evidence="7">4-coumarate--CoA ligase</fullName>
    </recommendedName>
</protein>
<name>A0AA39CT76_9EURO</name>
<evidence type="ECO:0008006" key="7">
    <source>
        <dbReference type="Google" id="ProtNLM"/>
    </source>
</evidence>
<dbReference type="Gene3D" id="3.30.300.30">
    <property type="match status" value="1"/>
</dbReference>
<dbReference type="InterPro" id="IPR042099">
    <property type="entry name" value="ANL_N_sf"/>
</dbReference>
<gene>
    <name evidence="5" type="ORF">H2204_009950</name>
</gene>
<evidence type="ECO:0000259" key="3">
    <source>
        <dbReference type="Pfam" id="PF00501"/>
    </source>
</evidence>
<dbReference type="InterPro" id="IPR020845">
    <property type="entry name" value="AMP-binding_CS"/>
</dbReference>
<dbReference type="Gene3D" id="3.40.50.12780">
    <property type="entry name" value="N-terminal domain of ligase-like"/>
    <property type="match status" value="1"/>
</dbReference>
<dbReference type="EMBL" id="JAPDRN010000081">
    <property type="protein sequence ID" value="KAJ9626680.1"/>
    <property type="molecule type" value="Genomic_DNA"/>
</dbReference>
<dbReference type="PROSITE" id="PS00455">
    <property type="entry name" value="AMP_BINDING"/>
    <property type="match status" value="1"/>
</dbReference>
<comment type="caution">
    <text evidence="5">The sequence shown here is derived from an EMBL/GenBank/DDBJ whole genome shotgun (WGS) entry which is preliminary data.</text>
</comment>
<dbReference type="InterPro" id="IPR045851">
    <property type="entry name" value="AMP-bd_C_sf"/>
</dbReference>
<dbReference type="Pfam" id="PF00501">
    <property type="entry name" value="AMP-binding"/>
    <property type="match status" value="1"/>
</dbReference>
<organism evidence="5 6">
    <name type="scientific">Knufia peltigerae</name>
    <dbReference type="NCBI Taxonomy" id="1002370"/>
    <lineage>
        <taxon>Eukaryota</taxon>
        <taxon>Fungi</taxon>
        <taxon>Dikarya</taxon>
        <taxon>Ascomycota</taxon>
        <taxon>Pezizomycotina</taxon>
        <taxon>Eurotiomycetes</taxon>
        <taxon>Chaetothyriomycetidae</taxon>
        <taxon>Chaetothyriales</taxon>
        <taxon>Trichomeriaceae</taxon>
        <taxon>Knufia</taxon>
    </lineage>
</organism>
<dbReference type="PANTHER" id="PTHR24096">
    <property type="entry name" value="LONG-CHAIN-FATTY-ACID--COA LIGASE"/>
    <property type="match status" value="1"/>
</dbReference>
<dbReference type="AlphaFoldDB" id="A0AA39CT76"/>
<evidence type="ECO:0000313" key="6">
    <source>
        <dbReference type="Proteomes" id="UP001172681"/>
    </source>
</evidence>
<dbReference type="GO" id="GO:0016405">
    <property type="term" value="F:CoA-ligase activity"/>
    <property type="evidence" value="ECO:0007669"/>
    <property type="project" value="TreeGrafter"/>
</dbReference>
<evidence type="ECO:0000313" key="5">
    <source>
        <dbReference type="EMBL" id="KAJ9626680.1"/>
    </source>
</evidence>
<comment type="similarity">
    <text evidence="1">Belongs to the ATP-dependent AMP-binding enzyme family.</text>
</comment>
<dbReference type="InterPro" id="IPR000873">
    <property type="entry name" value="AMP-dep_synth/lig_dom"/>
</dbReference>
<proteinExistence type="inferred from homology"/>
<sequence length="559" mass="61944">MPVGSSFADVAIPNVDMWSLMLETKRDFPESQVIYKCSRNPERIYTLEQVRTAASTFGEGLYSHFSWKKGDVLLIYSPNDVDYGPVIYGTLYAGGIVSTANPGYTVDELAFQLRDTETKVLVTSESHLEKAIAAAARTNVPIENILMLGPGKSSQFLHWKQITTSGPLVGRVQIEPQEDLAFLVYSSGTTGLPKGVMLTHRNVIADLSMLTGAVGHWYSSGSDRILGVLPFFHIYGLVGLVNQCLLRGIEMIVVPDYKFEEFLGLVEKHRITFTYVAPPVVVRLAQDHLVNKYDLSSLRMITCGAAPLATEIIRKVYQRLKVGINQAYGLSETSPMTHTQPWDEWESSIGSVGKMFPNLTAKFVTTDGDEAKAGTPGELWLSGPNVFKGYWKNPSATAASVAEQDGRRYLKTGDVGYLDKNHNFFVTDRVKDQIKYKGFQVAPNELEGKLSDHPLVHDIAVIGSYDSVAHTEVPRAYIVNRARGGEGCDQATGVPEDEQSLRDAAEIVQWFAKRVANHKQLRGGIRFVNQIPKSAAGKILKNELKQMTKLESVRERPRL</sequence>
<feature type="domain" description="AMP-dependent synthetase/ligase" evidence="3">
    <location>
        <begin position="32"/>
        <end position="391"/>
    </location>
</feature>
<dbReference type="SUPFAM" id="SSF56801">
    <property type="entry name" value="Acetyl-CoA synthetase-like"/>
    <property type="match status" value="1"/>
</dbReference>
<dbReference type="CDD" id="cd05911">
    <property type="entry name" value="Firefly_Luc_like"/>
    <property type="match status" value="1"/>
</dbReference>
<dbReference type="Pfam" id="PF13193">
    <property type="entry name" value="AMP-binding_C"/>
    <property type="match status" value="1"/>
</dbReference>
<accession>A0AA39CT76</accession>
<dbReference type="InterPro" id="IPR025110">
    <property type="entry name" value="AMP-bd_C"/>
</dbReference>
<keyword evidence="6" id="KW-1185">Reference proteome</keyword>